<feature type="binding site" evidence="7">
    <location>
        <position position="103"/>
    </location>
    <ligand>
        <name>ATP</name>
        <dbReference type="ChEBI" id="CHEBI:30616"/>
    </ligand>
</feature>
<dbReference type="InterPro" id="IPR040686">
    <property type="entry name" value="PurK_C"/>
</dbReference>
<dbReference type="InterPro" id="IPR005875">
    <property type="entry name" value="PurK"/>
</dbReference>
<dbReference type="Gene3D" id="3.30.470.20">
    <property type="entry name" value="ATP-grasp fold, B domain"/>
    <property type="match status" value="1"/>
</dbReference>
<protein>
    <recommendedName>
        <fullName evidence="7 8">N5-carboxyaminoimidazole ribonucleotide synthase</fullName>
        <shortName evidence="7 8">N5-CAIR synthase</shortName>
        <ecNumber evidence="7 8">6.3.4.18</ecNumber>
    </recommendedName>
    <alternativeName>
        <fullName evidence="7 8">5-(carboxyamino)imidazole ribonucleotide synthetase</fullName>
    </alternativeName>
</protein>
<dbReference type="Proteomes" id="UP000218418">
    <property type="component" value="Chromosome"/>
</dbReference>
<keyword evidence="3 7" id="KW-0658">Purine biosynthesis</keyword>
<keyword evidence="6" id="KW-0456">Lyase</keyword>
<comment type="function">
    <text evidence="7">Catalyzes the ATP-dependent conversion of 5-aminoimidazole ribonucleotide (AIR) and HCO(3)(-) to N5-carboxyaminoimidazole ribonucleotide (N5-CAIR).</text>
</comment>
<proteinExistence type="inferred from homology"/>
<feature type="binding site" evidence="7">
    <location>
        <begin position="285"/>
        <end position="286"/>
    </location>
    <ligand>
        <name>ATP</name>
        <dbReference type="ChEBI" id="CHEBI:30616"/>
    </ligand>
</feature>
<comment type="caution">
    <text evidence="7">Lacks conserved residue(s) required for the propagation of feature annotation.</text>
</comment>
<dbReference type="Pfam" id="PF02222">
    <property type="entry name" value="ATP-grasp"/>
    <property type="match status" value="1"/>
</dbReference>
<evidence type="ECO:0000256" key="4">
    <source>
        <dbReference type="ARBA" id="ARBA00022793"/>
    </source>
</evidence>
<name>A0A1Z4LZE8_9CYAN</name>
<dbReference type="GO" id="GO:0005524">
    <property type="term" value="F:ATP binding"/>
    <property type="evidence" value="ECO:0007669"/>
    <property type="project" value="UniProtKB-UniRule"/>
</dbReference>
<evidence type="ECO:0000259" key="9">
    <source>
        <dbReference type="PROSITE" id="PS50975"/>
    </source>
</evidence>
<gene>
    <name evidence="7 8" type="primary">purK</name>
    <name evidence="10" type="ORF">NIES267_61130</name>
</gene>
<keyword evidence="4" id="KW-0210">Decarboxylase</keyword>
<evidence type="ECO:0000256" key="2">
    <source>
        <dbReference type="ARBA" id="ARBA00022741"/>
    </source>
</evidence>
<dbReference type="InterPro" id="IPR054350">
    <property type="entry name" value="PurT/PurK_preATP-grasp"/>
</dbReference>
<dbReference type="InterPro" id="IPR011054">
    <property type="entry name" value="Rudment_hybrid_motif"/>
</dbReference>
<keyword evidence="2 7" id="KW-0547">Nucleotide-binding</keyword>
<dbReference type="UniPathway" id="UPA00074">
    <property type="reaction ID" value="UER00942"/>
</dbReference>
<dbReference type="InterPro" id="IPR003135">
    <property type="entry name" value="ATP-grasp_carboxylate-amine"/>
</dbReference>
<dbReference type="EMBL" id="AP018227">
    <property type="protein sequence ID" value="BAY86603.1"/>
    <property type="molecule type" value="Genomic_DNA"/>
</dbReference>
<dbReference type="FunFam" id="3.30.470.20:FF:000037">
    <property type="entry name" value="Phosphoribosylaminoimidazole carboxylase, chloroplastic"/>
    <property type="match status" value="1"/>
</dbReference>
<dbReference type="HAMAP" id="MF_01928">
    <property type="entry name" value="PurK"/>
    <property type="match status" value="1"/>
</dbReference>
<dbReference type="InterPro" id="IPR011761">
    <property type="entry name" value="ATP-grasp"/>
</dbReference>
<dbReference type="SUPFAM" id="SSF51246">
    <property type="entry name" value="Rudiment single hybrid motif"/>
    <property type="match status" value="1"/>
</dbReference>
<feature type="binding site" evidence="7">
    <location>
        <position position="155"/>
    </location>
    <ligand>
        <name>ATP</name>
        <dbReference type="ChEBI" id="CHEBI:30616"/>
    </ligand>
</feature>
<dbReference type="GO" id="GO:0006189">
    <property type="term" value="P:'de novo' IMP biosynthetic process"/>
    <property type="evidence" value="ECO:0007669"/>
    <property type="project" value="UniProtKB-UniRule"/>
</dbReference>
<comment type="similarity">
    <text evidence="7 8">Belongs to the PurK/PurT family.</text>
</comment>
<dbReference type="NCBIfam" id="NF004679">
    <property type="entry name" value="PRK06019.1-5"/>
    <property type="match status" value="1"/>
</dbReference>
<dbReference type="SUPFAM" id="SSF52440">
    <property type="entry name" value="PreATP-grasp domain"/>
    <property type="match status" value="1"/>
</dbReference>
<dbReference type="Gene3D" id="3.40.50.20">
    <property type="match status" value="1"/>
</dbReference>
<dbReference type="EC" id="6.3.4.18" evidence="7 8"/>
<evidence type="ECO:0000256" key="5">
    <source>
        <dbReference type="ARBA" id="ARBA00022840"/>
    </source>
</evidence>
<evidence type="ECO:0000256" key="3">
    <source>
        <dbReference type="ARBA" id="ARBA00022755"/>
    </source>
</evidence>
<keyword evidence="1 7" id="KW-0436">Ligase</keyword>
<dbReference type="SUPFAM" id="SSF56059">
    <property type="entry name" value="Glutathione synthetase ATP-binding domain-like"/>
    <property type="match status" value="1"/>
</dbReference>
<feature type="binding site" evidence="7">
    <location>
        <begin position="200"/>
        <end position="203"/>
    </location>
    <ligand>
        <name>ATP</name>
        <dbReference type="ChEBI" id="CHEBI:30616"/>
    </ligand>
</feature>
<dbReference type="InterPro" id="IPR013815">
    <property type="entry name" value="ATP_grasp_subdomain_1"/>
</dbReference>
<dbReference type="Pfam" id="PF22660">
    <property type="entry name" value="RS_preATP-grasp-like"/>
    <property type="match status" value="1"/>
</dbReference>
<keyword evidence="5 7" id="KW-0067">ATP-binding</keyword>
<evidence type="ECO:0000256" key="7">
    <source>
        <dbReference type="HAMAP-Rule" id="MF_01928"/>
    </source>
</evidence>
<evidence type="ECO:0000256" key="6">
    <source>
        <dbReference type="ARBA" id="ARBA00023239"/>
    </source>
</evidence>
<feature type="domain" description="ATP-grasp" evidence="9">
    <location>
        <begin position="107"/>
        <end position="315"/>
    </location>
</feature>
<reference evidence="10 11" key="1">
    <citation type="submission" date="2017-06" db="EMBL/GenBank/DDBJ databases">
        <title>Genome sequencing of cyanobaciteial culture collection at National Institute for Environmental Studies (NIES).</title>
        <authorList>
            <person name="Hirose Y."/>
            <person name="Shimura Y."/>
            <person name="Fujisawa T."/>
            <person name="Nakamura Y."/>
            <person name="Kawachi M."/>
        </authorList>
    </citation>
    <scope>NUCLEOTIDE SEQUENCE [LARGE SCALE GENOMIC DNA]</scope>
    <source>
        <strain evidence="10 11">NIES-267</strain>
    </source>
</reference>
<feature type="binding site" evidence="7">
    <location>
        <position position="208"/>
    </location>
    <ligand>
        <name>ATP</name>
        <dbReference type="ChEBI" id="CHEBI:30616"/>
    </ligand>
</feature>
<dbReference type="PANTHER" id="PTHR11609">
    <property type="entry name" value="PURINE BIOSYNTHESIS PROTEIN 6/7, PUR6/7"/>
    <property type="match status" value="1"/>
</dbReference>
<dbReference type="InterPro" id="IPR016185">
    <property type="entry name" value="PreATP-grasp_dom_sf"/>
</dbReference>
<comment type="subunit">
    <text evidence="7 8">Homodimer.</text>
</comment>
<evidence type="ECO:0000313" key="10">
    <source>
        <dbReference type="EMBL" id="BAY86603.1"/>
    </source>
</evidence>
<dbReference type="Gene3D" id="3.30.1490.20">
    <property type="entry name" value="ATP-grasp fold, A domain"/>
    <property type="match status" value="1"/>
</dbReference>
<dbReference type="Pfam" id="PF17769">
    <property type="entry name" value="PurK_C"/>
    <property type="match status" value="1"/>
</dbReference>
<organism evidence="10 11">
    <name type="scientific">Calothrix parasitica NIES-267</name>
    <dbReference type="NCBI Taxonomy" id="1973488"/>
    <lineage>
        <taxon>Bacteria</taxon>
        <taxon>Bacillati</taxon>
        <taxon>Cyanobacteriota</taxon>
        <taxon>Cyanophyceae</taxon>
        <taxon>Nostocales</taxon>
        <taxon>Calotrichaceae</taxon>
        <taxon>Calothrix</taxon>
    </lineage>
</organism>
<dbReference type="AlphaFoldDB" id="A0A1Z4LZE8"/>
<comment type="function">
    <text evidence="8">Catalyzes the ATP-dependent conversion of 5-aminoimidazole ribonucleotide (AIR) and HCO(3)- to N5-carboxyaminoimidazole ribonucleotide (N5-CAIR).</text>
</comment>
<dbReference type="PROSITE" id="PS50975">
    <property type="entry name" value="ATP_GRASP"/>
    <property type="match status" value="1"/>
</dbReference>
<evidence type="ECO:0000256" key="8">
    <source>
        <dbReference type="RuleBase" id="RU361200"/>
    </source>
</evidence>
<evidence type="ECO:0000313" key="11">
    <source>
        <dbReference type="Proteomes" id="UP000218418"/>
    </source>
</evidence>
<sequence length="402" mass="45231">MQMKHIGVIGGGQLALMMGAAAQKLGVKLIVQTPNTNDPAVSIASDTIFAAVDDATATAELAKRCDVITFENEFINIEALSQLAKEKVCFRPRIEALSPLLDKYHQRCFLQDLGIPVPKFKLPKSLFSVLKVQEKQYRENNRSQEWELQFPTVLKARRHGYDGQGTFIIEDLFSLEKKLYQNHPDKNQKDNLIKSRYLLEEFIPFQKELSVIAARSTSGEISTFVVVETQQEQQVCRRVIAPADISPQTEKAVKDIACTVLDNLQVVGVFAIELFLTNSGEVLVNEIAPRTHNSGHFSIDACFTSQFEQHLRAVSDLPLGNVAMKIPYAIMVNLLGYETRKYDYIDKRSKLAQIPGACVHWYGKSESRPGRKLGHITVLLDKLNSDEAMTIVKNIESIWYSE</sequence>
<dbReference type="PANTHER" id="PTHR11609:SF5">
    <property type="entry name" value="PHOSPHORIBOSYLAMINOIMIDAZOLE CARBOXYLASE"/>
    <property type="match status" value="1"/>
</dbReference>
<dbReference type="GO" id="GO:0046872">
    <property type="term" value="F:metal ion binding"/>
    <property type="evidence" value="ECO:0007669"/>
    <property type="project" value="InterPro"/>
</dbReference>
<comment type="pathway">
    <text evidence="7 8">Purine metabolism; IMP biosynthesis via de novo pathway; 5-amino-1-(5-phospho-D-ribosyl)imidazole-4-carboxylate from 5-amino-1-(5-phospho-D-ribosyl)imidazole (N5-CAIR route): step 1/2.</text>
</comment>
<dbReference type="GO" id="GO:0034028">
    <property type="term" value="F:5-(carboxyamino)imidazole ribonucleotide synthase activity"/>
    <property type="evidence" value="ECO:0007669"/>
    <property type="project" value="UniProtKB-UniRule"/>
</dbReference>
<dbReference type="NCBIfam" id="TIGR01161">
    <property type="entry name" value="purK"/>
    <property type="match status" value="1"/>
</dbReference>
<evidence type="ECO:0000256" key="1">
    <source>
        <dbReference type="ARBA" id="ARBA00022598"/>
    </source>
</evidence>
<comment type="catalytic activity">
    <reaction evidence="7 8">
        <text>5-amino-1-(5-phospho-beta-D-ribosyl)imidazole + hydrogencarbonate + ATP = 5-carboxyamino-1-(5-phospho-D-ribosyl)imidazole + ADP + phosphate + 2 H(+)</text>
        <dbReference type="Rhea" id="RHEA:19317"/>
        <dbReference type="ChEBI" id="CHEBI:15378"/>
        <dbReference type="ChEBI" id="CHEBI:17544"/>
        <dbReference type="ChEBI" id="CHEBI:30616"/>
        <dbReference type="ChEBI" id="CHEBI:43474"/>
        <dbReference type="ChEBI" id="CHEBI:58730"/>
        <dbReference type="ChEBI" id="CHEBI:137981"/>
        <dbReference type="ChEBI" id="CHEBI:456216"/>
        <dbReference type="EC" id="6.3.4.18"/>
    </reaction>
</comment>
<accession>A0A1Z4LZE8</accession>
<dbReference type="GO" id="GO:0004638">
    <property type="term" value="F:phosphoribosylaminoimidazole carboxylase activity"/>
    <property type="evidence" value="ECO:0007669"/>
    <property type="project" value="InterPro"/>
</dbReference>
<keyword evidence="11" id="KW-1185">Reference proteome</keyword>